<comment type="caution">
    <text evidence="4">The sequence shown here is derived from an EMBL/GenBank/DDBJ whole genome shotgun (WGS) entry which is preliminary data.</text>
</comment>
<feature type="coiled-coil region" evidence="1">
    <location>
        <begin position="257"/>
        <end position="319"/>
    </location>
</feature>
<organism evidence="4 5">
    <name type="scientific">Candidatus Liptonbacteria bacterium RIFCSPHIGHO2_01_FULL_57_28</name>
    <dbReference type="NCBI Taxonomy" id="1798647"/>
    <lineage>
        <taxon>Bacteria</taxon>
        <taxon>Candidatus Liptoniibacteriota</taxon>
    </lineage>
</organism>
<dbReference type="Gene3D" id="3.40.50.300">
    <property type="entry name" value="P-loop containing nucleotide triphosphate hydrolases"/>
    <property type="match status" value="2"/>
</dbReference>
<sequence length="728" mass="81503">MPHLLKRLELNGFKSFAGRTVLEFPAGITAIVGPNGSGKSNIIDAIRWLLGERDARNLRGSKGDDLIFAGTPKRPRVGLAQAALYFENHKKFFPVEYAEVAVSRQVNRDGSNEYFLNKSEVRLKDLVDFFATARLGSRGITVITQGNSDMVLRASPAERREMIEEVLGLKEYQMKKYDAGRRLAHAQTNLEKARALREEILPHLRSLKRQTSRWERRGELEAELHKLENAFFGKQLVEFAEQAKMLSVSLAEHHARQGALAAAKEKADKELEQLEANSPKERAELKEIKAGIQRSLARRSELQKELGRLEAKVELAAKRPPAAAQGISMENLLETVQDIRKVLEGSLSSSEQDLRQAVGHALNRIKALFEGSKAESQPAALPPELAQEFERARKLFQTAEDEIKALQDKEASLEKNQEAFYAAFKSALAATQSAQASLDSWNRIEEEKKLNAERITMHREEVERQILQAGRSVEEFKRAPEGEDAILPPNAEDRMFRLRGELAAMGEADEAVVKEAKETEERYAFLERESKDLTKAAEDLKVLIRDLTTKVAVEFNAALKKINDEFQKFFELMFGGGTARLVLEKKEPKVKAQDEEEGEAIAAKPEEEAEEPQEEKEPGIDIKVSLPRKRVSSLDALSGGERSLVGIATLFALISVSPPPFLVLDEIDAPLDDRNARRFSDMLKEFSKETQFIIVTHNRATMEAADVLYGVTLAEDGTSKVLSVKLEN</sequence>
<dbReference type="STRING" id="1798647.A2855_02150"/>
<feature type="coiled-coil region" evidence="1">
    <location>
        <begin position="389"/>
        <end position="416"/>
    </location>
</feature>
<dbReference type="SMART" id="SM00382">
    <property type="entry name" value="AAA"/>
    <property type="match status" value="1"/>
</dbReference>
<reference evidence="4 5" key="1">
    <citation type="journal article" date="2016" name="Nat. Commun.">
        <title>Thousands of microbial genomes shed light on interconnected biogeochemical processes in an aquifer system.</title>
        <authorList>
            <person name="Anantharaman K."/>
            <person name="Brown C.T."/>
            <person name="Hug L.A."/>
            <person name="Sharon I."/>
            <person name="Castelle C.J."/>
            <person name="Probst A.J."/>
            <person name="Thomas B.C."/>
            <person name="Singh A."/>
            <person name="Wilkins M.J."/>
            <person name="Karaoz U."/>
            <person name="Brodie E.L."/>
            <person name="Williams K.H."/>
            <person name="Hubbard S.S."/>
            <person name="Banfield J.F."/>
        </authorList>
    </citation>
    <scope>NUCLEOTIDE SEQUENCE [LARGE SCALE GENOMIC DNA]</scope>
</reference>
<keyword evidence="1" id="KW-0175">Coiled coil</keyword>
<name>A0A1G2C900_9BACT</name>
<gene>
    <name evidence="4" type="ORF">A2855_02150</name>
</gene>
<proteinExistence type="predicted"/>
<accession>A0A1G2C900</accession>
<feature type="region of interest" description="Disordered" evidence="2">
    <location>
        <begin position="587"/>
        <end position="619"/>
    </location>
</feature>
<feature type="coiled-coil region" evidence="1">
    <location>
        <begin position="509"/>
        <end position="546"/>
    </location>
</feature>
<evidence type="ECO:0000313" key="5">
    <source>
        <dbReference type="Proteomes" id="UP000179059"/>
    </source>
</evidence>
<evidence type="ECO:0000259" key="3">
    <source>
        <dbReference type="SMART" id="SM00382"/>
    </source>
</evidence>
<dbReference type="InterPro" id="IPR003395">
    <property type="entry name" value="RecF/RecN/SMC_N"/>
</dbReference>
<dbReference type="InterPro" id="IPR003593">
    <property type="entry name" value="AAA+_ATPase"/>
</dbReference>
<dbReference type="SUPFAM" id="SSF52540">
    <property type="entry name" value="P-loop containing nucleoside triphosphate hydrolases"/>
    <property type="match status" value="1"/>
</dbReference>
<dbReference type="AlphaFoldDB" id="A0A1G2C900"/>
<dbReference type="InterPro" id="IPR027417">
    <property type="entry name" value="P-loop_NTPase"/>
</dbReference>
<evidence type="ECO:0000313" key="4">
    <source>
        <dbReference type="EMBL" id="OGY97853.1"/>
    </source>
</evidence>
<feature type="domain" description="AAA+ ATPase" evidence="3">
    <location>
        <begin position="25"/>
        <end position="718"/>
    </location>
</feature>
<protein>
    <recommendedName>
        <fullName evidence="3">AAA+ ATPase domain-containing protein</fullName>
    </recommendedName>
</protein>
<evidence type="ECO:0000256" key="1">
    <source>
        <dbReference type="SAM" id="Coils"/>
    </source>
</evidence>
<dbReference type="EMBL" id="MHKX01000021">
    <property type="protein sequence ID" value="OGY97853.1"/>
    <property type="molecule type" value="Genomic_DNA"/>
</dbReference>
<dbReference type="Proteomes" id="UP000179059">
    <property type="component" value="Unassembled WGS sequence"/>
</dbReference>
<dbReference type="Pfam" id="PF02463">
    <property type="entry name" value="SMC_N"/>
    <property type="match status" value="1"/>
</dbReference>
<dbReference type="PANTHER" id="PTHR43977">
    <property type="entry name" value="STRUCTURAL MAINTENANCE OF CHROMOSOMES PROTEIN 3"/>
    <property type="match status" value="1"/>
</dbReference>
<evidence type="ECO:0000256" key="2">
    <source>
        <dbReference type="SAM" id="MobiDB-lite"/>
    </source>
</evidence>